<evidence type="ECO:0000313" key="9">
    <source>
        <dbReference type="EMBL" id="EEN68804.1"/>
    </source>
</evidence>
<evidence type="ECO:0000256" key="6">
    <source>
        <dbReference type="ARBA" id="ARBA00023242"/>
    </source>
</evidence>
<dbReference type="GO" id="GO:0008270">
    <property type="term" value="F:zinc ion binding"/>
    <property type="evidence" value="ECO:0007669"/>
    <property type="project" value="UniProtKB-KW"/>
</dbReference>
<dbReference type="InterPro" id="IPR036236">
    <property type="entry name" value="Znf_C2H2_sf"/>
</dbReference>
<evidence type="ECO:0000256" key="7">
    <source>
        <dbReference type="PROSITE-ProRule" id="PRU00042"/>
    </source>
</evidence>
<keyword evidence="3" id="KW-0677">Repeat</keyword>
<dbReference type="FunFam" id="3.30.160.60:FF:001926">
    <property type="match status" value="1"/>
</dbReference>
<dbReference type="EMBL" id="GG666461">
    <property type="protein sequence ID" value="EEN68804.1"/>
    <property type="molecule type" value="Genomic_DNA"/>
</dbReference>
<dbReference type="Gene3D" id="3.30.160.60">
    <property type="entry name" value="Classic Zinc Finger"/>
    <property type="match status" value="3"/>
</dbReference>
<sequence length="121" mass="14140">MRTHTGEKPYKCEECSRQFSELTTLKKHMRIHTGDKPYKCEECSKQFSRQDDLKTHFRTHTGEKPIKCEECSGKFSRLAYLLMADRRVGPPAVFHSSEFKLSMGAQFAESGAEKRNRDWFD</sequence>
<organism>
    <name type="scientific">Branchiostoma floridae</name>
    <name type="common">Florida lancelet</name>
    <name type="synonym">Amphioxus</name>
    <dbReference type="NCBI Taxonomy" id="7739"/>
    <lineage>
        <taxon>Eukaryota</taxon>
        <taxon>Metazoa</taxon>
        <taxon>Chordata</taxon>
        <taxon>Cephalochordata</taxon>
        <taxon>Leptocardii</taxon>
        <taxon>Amphioxiformes</taxon>
        <taxon>Branchiostomatidae</taxon>
        <taxon>Branchiostoma</taxon>
    </lineage>
</organism>
<keyword evidence="2" id="KW-0479">Metal-binding</keyword>
<keyword evidence="5" id="KW-0862">Zinc</keyword>
<dbReference type="FunFam" id="3.30.160.60:FF:002566">
    <property type="match status" value="1"/>
</dbReference>
<keyword evidence="6" id="KW-0539">Nucleus</keyword>
<dbReference type="SUPFAM" id="SSF57667">
    <property type="entry name" value="beta-beta-alpha zinc fingers"/>
    <property type="match status" value="2"/>
</dbReference>
<evidence type="ECO:0000259" key="8">
    <source>
        <dbReference type="PROSITE" id="PS50157"/>
    </source>
</evidence>
<dbReference type="InParanoid" id="C3XT71"/>
<protein>
    <recommendedName>
        <fullName evidence="8">C2H2-type domain-containing protein</fullName>
    </recommendedName>
</protein>
<dbReference type="SMART" id="SM00355">
    <property type="entry name" value="ZnF_C2H2"/>
    <property type="match status" value="2"/>
</dbReference>
<accession>C3XT71</accession>
<dbReference type="Pfam" id="PF13465">
    <property type="entry name" value="zf-H2C2_2"/>
    <property type="match status" value="1"/>
</dbReference>
<comment type="subcellular location">
    <subcellularLocation>
        <location evidence="1">Nucleus</location>
    </subcellularLocation>
</comment>
<evidence type="ECO:0000256" key="2">
    <source>
        <dbReference type="ARBA" id="ARBA00022723"/>
    </source>
</evidence>
<name>C3XT71_BRAFL</name>
<gene>
    <name evidence="9" type="ORF">BRAFLDRAFT_97231</name>
</gene>
<dbReference type="PROSITE" id="PS50157">
    <property type="entry name" value="ZINC_FINGER_C2H2_2"/>
    <property type="match status" value="2"/>
</dbReference>
<evidence type="ECO:0000256" key="3">
    <source>
        <dbReference type="ARBA" id="ARBA00022737"/>
    </source>
</evidence>
<evidence type="ECO:0000256" key="1">
    <source>
        <dbReference type="ARBA" id="ARBA00004123"/>
    </source>
</evidence>
<dbReference type="AlphaFoldDB" id="C3XT71"/>
<proteinExistence type="predicted"/>
<evidence type="ECO:0000256" key="5">
    <source>
        <dbReference type="ARBA" id="ARBA00022833"/>
    </source>
</evidence>
<dbReference type="PANTHER" id="PTHR16515">
    <property type="entry name" value="PR DOMAIN ZINC FINGER PROTEIN"/>
    <property type="match status" value="1"/>
</dbReference>
<keyword evidence="4 7" id="KW-0863">Zinc-finger</keyword>
<feature type="domain" description="C2H2-type" evidence="8">
    <location>
        <begin position="38"/>
        <end position="65"/>
    </location>
</feature>
<dbReference type="InterPro" id="IPR013087">
    <property type="entry name" value="Znf_C2H2_type"/>
</dbReference>
<dbReference type="eggNOG" id="KOG1721">
    <property type="taxonomic scope" value="Eukaryota"/>
</dbReference>
<dbReference type="PROSITE" id="PS00028">
    <property type="entry name" value="ZINC_FINGER_C2H2_1"/>
    <property type="match status" value="2"/>
</dbReference>
<evidence type="ECO:0000256" key="4">
    <source>
        <dbReference type="ARBA" id="ARBA00022771"/>
    </source>
</evidence>
<dbReference type="PANTHER" id="PTHR16515:SF57">
    <property type="entry name" value="ZINC FINGER PROTEIN 154-LIKE"/>
    <property type="match status" value="1"/>
</dbReference>
<dbReference type="GO" id="GO:0005634">
    <property type="term" value="C:nucleus"/>
    <property type="evidence" value="ECO:0007669"/>
    <property type="project" value="UniProtKB-SubCell"/>
</dbReference>
<reference evidence="9" key="1">
    <citation type="journal article" date="2008" name="Nature">
        <title>The amphioxus genome and the evolution of the chordate karyotype.</title>
        <authorList>
            <consortium name="US DOE Joint Genome Institute (JGI-PGF)"/>
            <person name="Putnam N.H."/>
            <person name="Butts T."/>
            <person name="Ferrier D.E.K."/>
            <person name="Furlong R.F."/>
            <person name="Hellsten U."/>
            <person name="Kawashima T."/>
            <person name="Robinson-Rechavi M."/>
            <person name="Shoguchi E."/>
            <person name="Terry A."/>
            <person name="Yu J.-K."/>
            <person name="Benito-Gutierrez E.L."/>
            <person name="Dubchak I."/>
            <person name="Garcia-Fernandez J."/>
            <person name="Gibson-Brown J.J."/>
            <person name="Grigoriev I.V."/>
            <person name="Horton A.C."/>
            <person name="de Jong P.J."/>
            <person name="Jurka J."/>
            <person name="Kapitonov V.V."/>
            <person name="Kohara Y."/>
            <person name="Kuroki Y."/>
            <person name="Lindquist E."/>
            <person name="Lucas S."/>
            <person name="Osoegawa K."/>
            <person name="Pennacchio L.A."/>
            <person name="Salamov A.A."/>
            <person name="Satou Y."/>
            <person name="Sauka-Spengler T."/>
            <person name="Schmutz J."/>
            <person name="Shin-I T."/>
            <person name="Toyoda A."/>
            <person name="Bronner-Fraser M."/>
            <person name="Fujiyama A."/>
            <person name="Holland L.Z."/>
            <person name="Holland P.W.H."/>
            <person name="Satoh N."/>
            <person name="Rokhsar D.S."/>
        </authorList>
    </citation>
    <scope>NUCLEOTIDE SEQUENCE [LARGE SCALE GENOMIC DNA]</scope>
    <source>
        <strain evidence="9">S238N-H82</strain>
        <tissue evidence="9">Testes</tissue>
    </source>
</reference>
<feature type="domain" description="C2H2-type" evidence="8">
    <location>
        <begin position="10"/>
        <end position="37"/>
    </location>
</feature>
<dbReference type="InterPro" id="IPR050331">
    <property type="entry name" value="Zinc_finger"/>
</dbReference>